<dbReference type="EMBL" id="BJVY01000022">
    <property type="protein sequence ID" value="GEL72150.1"/>
    <property type="molecule type" value="Genomic_DNA"/>
</dbReference>
<protein>
    <submittedName>
        <fullName evidence="1">Uncharacterized protein</fullName>
    </submittedName>
</protein>
<evidence type="ECO:0000313" key="2">
    <source>
        <dbReference type="Proteomes" id="UP000321224"/>
    </source>
</evidence>
<accession>A0A511HF34</accession>
<evidence type="ECO:0000313" key="1">
    <source>
        <dbReference type="EMBL" id="GEL72150.1"/>
    </source>
</evidence>
<comment type="caution">
    <text evidence="1">The sequence shown here is derived from an EMBL/GenBank/DDBJ whole genome shotgun (WGS) entry which is preliminary data.</text>
</comment>
<dbReference type="AlphaFoldDB" id="A0A511HF34"/>
<proteinExistence type="predicted"/>
<gene>
    <name evidence="1" type="ORF">MVI01_39340</name>
</gene>
<dbReference type="RefSeq" id="WP_186817855.1">
    <property type="nucleotide sequence ID" value="NZ_BJVY01000022.1"/>
</dbReference>
<dbReference type="Proteomes" id="UP000321224">
    <property type="component" value="Unassembled WGS sequence"/>
</dbReference>
<organism evidence="1 2">
    <name type="scientific">Myxococcus virescens</name>
    <dbReference type="NCBI Taxonomy" id="83456"/>
    <lineage>
        <taxon>Bacteria</taxon>
        <taxon>Pseudomonadati</taxon>
        <taxon>Myxococcota</taxon>
        <taxon>Myxococcia</taxon>
        <taxon>Myxococcales</taxon>
        <taxon>Cystobacterineae</taxon>
        <taxon>Myxococcaceae</taxon>
        <taxon>Myxococcus</taxon>
    </lineage>
</organism>
<name>A0A511HF34_9BACT</name>
<reference evidence="1 2" key="1">
    <citation type="submission" date="2019-07" db="EMBL/GenBank/DDBJ databases">
        <title>Whole genome shotgun sequence of Myxococcus virescens NBRC 100334.</title>
        <authorList>
            <person name="Hosoyama A."/>
            <person name="Uohara A."/>
            <person name="Ohji S."/>
            <person name="Ichikawa N."/>
        </authorList>
    </citation>
    <scope>NUCLEOTIDE SEQUENCE [LARGE SCALE GENOMIC DNA]</scope>
    <source>
        <strain evidence="1 2">NBRC 100334</strain>
    </source>
</reference>
<sequence length="68" mass="6762">MEAVGRARVGVVVTGVHRAKVLAVTDRVVLVAVAGPDAVTAVGVEMAVDAGAIAKRAPWALVSVSSPS</sequence>